<accession>A0A4Y2S9N4</accession>
<keyword evidence="3" id="KW-1185">Reference proteome</keyword>
<feature type="compositionally biased region" description="Polar residues" evidence="1">
    <location>
        <begin position="128"/>
        <end position="142"/>
    </location>
</feature>
<proteinExistence type="predicted"/>
<comment type="caution">
    <text evidence="2">The sequence shown here is derived from an EMBL/GenBank/DDBJ whole genome shotgun (WGS) entry which is preliminary data.</text>
</comment>
<protein>
    <submittedName>
        <fullName evidence="2">Uncharacterized protein</fullName>
    </submittedName>
</protein>
<dbReference type="AlphaFoldDB" id="A0A4Y2S9N4"/>
<evidence type="ECO:0000313" key="3">
    <source>
        <dbReference type="Proteomes" id="UP000499080"/>
    </source>
</evidence>
<dbReference type="EMBL" id="BGPR01020308">
    <property type="protein sequence ID" value="GBN84306.1"/>
    <property type="molecule type" value="Genomic_DNA"/>
</dbReference>
<organism evidence="2 3">
    <name type="scientific">Araneus ventricosus</name>
    <name type="common">Orbweaver spider</name>
    <name type="synonym">Epeira ventricosa</name>
    <dbReference type="NCBI Taxonomy" id="182803"/>
    <lineage>
        <taxon>Eukaryota</taxon>
        <taxon>Metazoa</taxon>
        <taxon>Ecdysozoa</taxon>
        <taxon>Arthropoda</taxon>
        <taxon>Chelicerata</taxon>
        <taxon>Arachnida</taxon>
        <taxon>Araneae</taxon>
        <taxon>Araneomorphae</taxon>
        <taxon>Entelegynae</taxon>
        <taxon>Araneoidea</taxon>
        <taxon>Araneidae</taxon>
        <taxon>Araneus</taxon>
    </lineage>
</organism>
<dbReference type="Proteomes" id="UP000499080">
    <property type="component" value="Unassembled WGS sequence"/>
</dbReference>
<name>A0A4Y2S9N4_ARAVE</name>
<sequence>MGGNNLRIWTQHNYRFLDIRIISNKLRDAPVVHRALSYSVLFISQYPPPDRENSFCLEVSILDSGPIGLQLQSTYCHSGDPDVCVLALYRDCRGIVLRFRDLRVPNYHMLLVDDDKTLNKDQKKGRSTKFTVNSKKSDQAPNGNRARKITCRFPVLPKGGLCKKITKGIDVRSKGPGT</sequence>
<gene>
    <name evidence="2" type="ORF">AVEN_44206_1</name>
</gene>
<evidence type="ECO:0000313" key="2">
    <source>
        <dbReference type="EMBL" id="GBN84306.1"/>
    </source>
</evidence>
<evidence type="ECO:0000256" key="1">
    <source>
        <dbReference type="SAM" id="MobiDB-lite"/>
    </source>
</evidence>
<feature type="region of interest" description="Disordered" evidence="1">
    <location>
        <begin position="122"/>
        <end position="144"/>
    </location>
</feature>
<reference evidence="2 3" key="1">
    <citation type="journal article" date="2019" name="Sci. Rep.">
        <title>Orb-weaving spider Araneus ventricosus genome elucidates the spidroin gene catalogue.</title>
        <authorList>
            <person name="Kono N."/>
            <person name="Nakamura H."/>
            <person name="Ohtoshi R."/>
            <person name="Moran D.A.P."/>
            <person name="Shinohara A."/>
            <person name="Yoshida Y."/>
            <person name="Fujiwara M."/>
            <person name="Mori M."/>
            <person name="Tomita M."/>
            <person name="Arakawa K."/>
        </authorList>
    </citation>
    <scope>NUCLEOTIDE SEQUENCE [LARGE SCALE GENOMIC DNA]</scope>
</reference>